<evidence type="ECO:0000313" key="2">
    <source>
        <dbReference type="EMBL" id="BAD69030.1"/>
    </source>
</evidence>
<dbReference type="AlphaFoldDB" id="Q5VNF0"/>
<proteinExistence type="predicted"/>
<name>Q5VNF0_ORYSJ</name>
<accession>Q5VNF0</accession>
<dbReference type="PANTHER" id="PTHR45224">
    <property type="entry name" value="OS01G0527900 PROTEIN-RELATED"/>
    <property type="match status" value="1"/>
</dbReference>
<feature type="region of interest" description="Disordered" evidence="1">
    <location>
        <begin position="1"/>
        <end position="25"/>
    </location>
</feature>
<protein>
    <submittedName>
        <fullName evidence="2">Uncharacterized protein</fullName>
    </submittedName>
</protein>
<organism evidence="2 3">
    <name type="scientific">Oryza sativa subsp. japonica</name>
    <name type="common">Rice</name>
    <dbReference type="NCBI Taxonomy" id="39947"/>
    <lineage>
        <taxon>Eukaryota</taxon>
        <taxon>Viridiplantae</taxon>
        <taxon>Streptophyta</taxon>
        <taxon>Embryophyta</taxon>
        <taxon>Tracheophyta</taxon>
        <taxon>Spermatophyta</taxon>
        <taxon>Magnoliopsida</taxon>
        <taxon>Liliopsida</taxon>
        <taxon>Poales</taxon>
        <taxon>Poaceae</taxon>
        <taxon>BOP clade</taxon>
        <taxon>Oryzoideae</taxon>
        <taxon>Oryzeae</taxon>
        <taxon>Oryzinae</taxon>
        <taxon>Oryza</taxon>
        <taxon>Oryza sativa</taxon>
    </lineage>
</organism>
<reference evidence="3" key="2">
    <citation type="journal article" date="2008" name="Nucleic Acids Res.">
        <title>The rice annotation project database (RAP-DB): 2008 update.</title>
        <authorList>
            <consortium name="The rice annotation project (RAP)"/>
        </authorList>
    </citation>
    <scope>GENOME REANNOTATION</scope>
    <source>
        <strain evidence="3">cv. Nipponbare</strain>
    </source>
</reference>
<gene>
    <name evidence="2" type="primary">P0491D10.38</name>
</gene>
<evidence type="ECO:0000256" key="1">
    <source>
        <dbReference type="SAM" id="MobiDB-lite"/>
    </source>
</evidence>
<feature type="compositionally biased region" description="Basic residues" evidence="1">
    <location>
        <begin position="16"/>
        <end position="25"/>
    </location>
</feature>
<evidence type="ECO:0000313" key="3">
    <source>
        <dbReference type="Proteomes" id="UP000000763"/>
    </source>
</evidence>
<dbReference type="PANTHER" id="PTHR45224:SF5">
    <property type="entry name" value="OS02G0311800 PROTEIN"/>
    <property type="match status" value="1"/>
</dbReference>
<sequence>MVSPQSIRPEKERGGRIGRKQRRRRELGFRRRWREEDEALRVYGTHNIHTQHYNFVGASSHYTPLHANGYSTLLAHDGSSVPLAKPTSSALTGNNDHVTVDSDDDNGAVRTRLKLNWIQEEDVRLMSVWLNNSMDPINGNDKKAEKYWGDGEEMEKPKASQGALAQTQHSEGCIPRLLVEG</sequence>
<dbReference type="Proteomes" id="UP000000763">
    <property type="component" value="Chromosome 6"/>
</dbReference>
<dbReference type="EMBL" id="AP004791">
    <property type="protein sequence ID" value="BAD69030.1"/>
    <property type="molecule type" value="Genomic_DNA"/>
</dbReference>
<reference evidence="3" key="1">
    <citation type="journal article" date="2005" name="Nature">
        <title>The map-based sequence of the rice genome.</title>
        <authorList>
            <consortium name="International rice genome sequencing project (IRGSP)"/>
            <person name="Matsumoto T."/>
            <person name="Wu J."/>
            <person name="Kanamori H."/>
            <person name="Katayose Y."/>
            <person name="Fujisawa M."/>
            <person name="Namiki N."/>
            <person name="Mizuno H."/>
            <person name="Yamamoto K."/>
            <person name="Antonio B.A."/>
            <person name="Baba T."/>
            <person name="Sakata K."/>
            <person name="Nagamura Y."/>
            <person name="Aoki H."/>
            <person name="Arikawa K."/>
            <person name="Arita K."/>
            <person name="Bito T."/>
            <person name="Chiden Y."/>
            <person name="Fujitsuka N."/>
            <person name="Fukunaka R."/>
            <person name="Hamada M."/>
            <person name="Harada C."/>
            <person name="Hayashi A."/>
            <person name="Hijishita S."/>
            <person name="Honda M."/>
            <person name="Hosokawa S."/>
            <person name="Ichikawa Y."/>
            <person name="Idonuma A."/>
            <person name="Iijima M."/>
            <person name="Ikeda M."/>
            <person name="Ikeno M."/>
            <person name="Ito K."/>
            <person name="Ito S."/>
            <person name="Ito T."/>
            <person name="Ito Y."/>
            <person name="Ito Y."/>
            <person name="Iwabuchi A."/>
            <person name="Kamiya K."/>
            <person name="Karasawa W."/>
            <person name="Kurita K."/>
            <person name="Katagiri S."/>
            <person name="Kikuta A."/>
            <person name="Kobayashi H."/>
            <person name="Kobayashi N."/>
            <person name="Machita K."/>
            <person name="Maehara T."/>
            <person name="Masukawa M."/>
            <person name="Mizubayashi T."/>
            <person name="Mukai Y."/>
            <person name="Nagasaki H."/>
            <person name="Nagata Y."/>
            <person name="Naito S."/>
            <person name="Nakashima M."/>
            <person name="Nakama Y."/>
            <person name="Nakamichi Y."/>
            <person name="Nakamura M."/>
            <person name="Meguro A."/>
            <person name="Negishi M."/>
            <person name="Ohta I."/>
            <person name="Ohta T."/>
            <person name="Okamoto M."/>
            <person name="Ono N."/>
            <person name="Saji S."/>
            <person name="Sakaguchi M."/>
            <person name="Sakai K."/>
            <person name="Shibata M."/>
            <person name="Shimokawa T."/>
            <person name="Song J."/>
            <person name="Takazaki Y."/>
            <person name="Terasawa K."/>
            <person name="Tsugane M."/>
            <person name="Tsuji K."/>
            <person name="Ueda S."/>
            <person name="Waki K."/>
            <person name="Yamagata H."/>
            <person name="Yamamoto M."/>
            <person name="Yamamoto S."/>
            <person name="Yamane H."/>
            <person name="Yoshiki S."/>
            <person name="Yoshihara R."/>
            <person name="Yukawa K."/>
            <person name="Zhong H."/>
            <person name="Yano M."/>
            <person name="Yuan Q."/>
            <person name="Ouyang S."/>
            <person name="Liu J."/>
            <person name="Jones K.M."/>
            <person name="Gansberger K."/>
            <person name="Moffat K."/>
            <person name="Hill J."/>
            <person name="Bera J."/>
            <person name="Fadrosh D."/>
            <person name="Jin S."/>
            <person name="Johri S."/>
            <person name="Kim M."/>
            <person name="Overton L."/>
            <person name="Reardon M."/>
            <person name="Tsitrin T."/>
            <person name="Vuong H."/>
            <person name="Weaver B."/>
            <person name="Ciecko A."/>
            <person name="Tallon L."/>
            <person name="Jackson J."/>
            <person name="Pai G."/>
            <person name="Aken S.V."/>
            <person name="Utterback T."/>
            <person name="Reidmuller S."/>
            <person name="Feldblyum T."/>
            <person name="Hsiao J."/>
            <person name="Zismann V."/>
            <person name="Iobst S."/>
            <person name="de Vazeille A.R."/>
            <person name="Buell C.R."/>
            <person name="Ying K."/>
            <person name="Li Y."/>
            <person name="Lu T."/>
            <person name="Huang Y."/>
            <person name="Zhao Q."/>
            <person name="Feng Q."/>
            <person name="Zhang L."/>
            <person name="Zhu J."/>
            <person name="Weng Q."/>
            <person name="Mu J."/>
            <person name="Lu Y."/>
            <person name="Fan D."/>
            <person name="Liu Y."/>
            <person name="Guan J."/>
            <person name="Zhang Y."/>
            <person name="Yu S."/>
            <person name="Liu X."/>
            <person name="Zhang Y."/>
            <person name="Hong G."/>
            <person name="Han B."/>
            <person name="Choisne N."/>
            <person name="Demange N."/>
            <person name="Orjeda G."/>
            <person name="Samain S."/>
            <person name="Cattolico L."/>
            <person name="Pelletier E."/>
            <person name="Couloux A."/>
            <person name="Segurens B."/>
            <person name="Wincker P."/>
            <person name="D'Hont A."/>
            <person name="Scarpelli C."/>
            <person name="Weissenbach J."/>
            <person name="Salanoubat M."/>
            <person name="Quetier F."/>
            <person name="Yu Y."/>
            <person name="Kim H.R."/>
            <person name="Rambo T."/>
            <person name="Currie J."/>
            <person name="Collura K."/>
            <person name="Luo M."/>
            <person name="Yang T."/>
            <person name="Ammiraju J.S.S."/>
            <person name="Engler F."/>
            <person name="Soderlund C."/>
            <person name="Wing R.A."/>
            <person name="Palmer L.E."/>
            <person name="de la Bastide M."/>
            <person name="Spiegel L."/>
            <person name="Nascimento L."/>
            <person name="Zutavern T."/>
            <person name="O'Shaughnessy A."/>
            <person name="Dike S."/>
            <person name="Dedhia N."/>
            <person name="Preston R."/>
            <person name="Balija V."/>
            <person name="McCombie W.R."/>
            <person name="Chow T."/>
            <person name="Chen H."/>
            <person name="Chung M."/>
            <person name="Chen C."/>
            <person name="Shaw J."/>
            <person name="Wu H."/>
            <person name="Hsiao K."/>
            <person name="Chao Y."/>
            <person name="Chu M."/>
            <person name="Cheng C."/>
            <person name="Hour A."/>
            <person name="Lee P."/>
            <person name="Lin S."/>
            <person name="Lin Y."/>
            <person name="Liou J."/>
            <person name="Liu S."/>
            <person name="Hsing Y."/>
            <person name="Raghuvanshi S."/>
            <person name="Mohanty A."/>
            <person name="Bharti A.K."/>
            <person name="Gaur A."/>
            <person name="Gupta V."/>
            <person name="Kumar D."/>
            <person name="Ravi V."/>
            <person name="Vij S."/>
            <person name="Kapur A."/>
            <person name="Khurana P."/>
            <person name="Khurana P."/>
            <person name="Khurana J.P."/>
            <person name="Tyagi A.K."/>
            <person name="Gaikwad K."/>
            <person name="Singh A."/>
            <person name="Dalal V."/>
            <person name="Srivastava S."/>
            <person name="Dixit A."/>
            <person name="Pal A.K."/>
            <person name="Ghazi I.A."/>
            <person name="Yadav M."/>
            <person name="Pandit A."/>
            <person name="Bhargava A."/>
            <person name="Sureshbabu K."/>
            <person name="Batra K."/>
            <person name="Sharma T.R."/>
            <person name="Mohapatra T."/>
            <person name="Singh N.K."/>
            <person name="Messing J."/>
            <person name="Nelson A.B."/>
            <person name="Fuks G."/>
            <person name="Kavchok S."/>
            <person name="Keizer G."/>
            <person name="Linton E."/>
            <person name="Llaca V."/>
            <person name="Song R."/>
            <person name="Tanyolac B."/>
            <person name="Young S."/>
            <person name="Ho-Il K."/>
            <person name="Hahn J.H."/>
            <person name="Sangsakoo G."/>
            <person name="Vanavichit A."/>
            <person name="de Mattos Luiz.A.T."/>
            <person name="Zimmer P.D."/>
            <person name="Malone G."/>
            <person name="Dellagostin O."/>
            <person name="de Oliveira A.C."/>
            <person name="Bevan M."/>
            <person name="Bancroft I."/>
            <person name="Minx P."/>
            <person name="Cordum H."/>
            <person name="Wilson R."/>
            <person name="Cheng Z."/>
            <person name="Jin W."/>
            <person name="Jiang J."/>
            <person name="Leong S.A."/>
            <person name="Iwama H."/>
            <person name="Gojobori T."/>
            <person name="Itoh T."/>
            <person name="Niimura Y."/>
            <person name="Fujii Y."/>
            <person name="Habara T."/>
            <person name="Sakai H."/>
            <person name="Sato Y."/>
            <person name="Wilson G."/>
            <person name="Kumar K."/>
            <person name="McCouch S."/>
            <person name="Juretic N."/>
            <person name="Hoen D."/>
            <person name="Wright S."/>
            <person name="Bruskiewich R."/>
            <person name="Bureau T."/>
            <person name="Miyao A."/>
            <person name="Hirochika H."/>
            <person name="Nishikawa T."/>
            <person name="Kadowaki K."/>
            <person name="Sugiura M."/>
            <person name="Burr B."/>
            <person name="Sasaki T."/>
        </authorList>
    </citation>
    <scope>NUCLEOTIDE SEQUENCE [LARGE SCALE GENOMIC DNA]</scope>
    <source>
        <strain evidence="3">cv. Nipponbare</strain>
    </source>
</reference>